<proteinExistence type="inferred from homology"/>
<comment type="caution">
    <text evidence="8">The sequence shown here is derived from an EMBL/GenBank/DDBJ whole genome shotgun (WGS) entry which is preliminary data.</text>
</comment>
<accession>A0A923LWF2</accession>
<evidence type="ECO:0000256" key="1">
    <source>
        <dbReference type="ARBA" id="ARBA00001947"/>
    </source>
</evidence>
<dbReference type="RefSeq" id="WP_107631706.1">
    <property type="nucleotide sequence ID" value="NZ_JACOPL010000006.1"/>
</dbReference>
<evidence type="ECO:0000256" key="3">
    <source>
        <dbReference type="ARBA" id="ARBA00022670"/>
    </source>
</evidence>
<keyword evidence="5" id="KW-0862">Zinc</keyword>
<keyword evidence="7" id="KW-0812">Transmembrane</keyword>
<reference evidence="8" key="1">
    <citation type="submission" date="2020-08" db="EMBL/GenBank/DDBJ databases">
        <title>Genome public.</title>
        <authorList>
            <person name="Liu C."/>
            <person name="Sun Q."/>
        </authorList>
    </citation>
    <scope>NUCLEOTIDE SEQUENCE</scope>
    <source>
        <strain evidence="8">NSJ-28</strain>
    </source>
</reference>
<sequence length="183" mass="19071">MKRLEVRDGFLVLLAALWCVDETNTLPLFLLAAAIHELGHVLVLSLAGGRVLRLTLTACGAVLRCTLPEGRCARAAVCLAGPAASFALTAFAGELGLYRLAGASMLLGAFNLLPMPPLDGGMALCHLAGGRFPFARGALSLAVMAGLLTTGCWLWRQGGGAWLLLIGALISAQTMKNLAKTTE</sequence>
<dbReference type="EMBL" id="JACOPL010000006">
    <property type="protein sequence ID" value="MBC5725350.1"/>
    <property type="molecule type" value="Genomic_DNA"/>
</dbReference>
<comment type="cofactor">
    <cofactor evidence="1">
        <name>Zn(2+)</name>
        <dbReference type="ChEBI" id="CHEBI:29105"/>
    </cofactor>
</comment>
<dbReference type="GO" id="GO:0006508">
    <property type="term" value="P:proteolysis"/>
    <property type="evidence" value="ECO:0007669"/>
    <property type="project" value="UniProtKB-KW"/>
</dbReference>
<dbReference type="Proteomes" id="UP000606499">
    <property type="component" value="Unassembled WGS sequence"/>
</dbReference>
<protein>
    <submittedName>
        <fullName evidence="8">Peptidase M50</fullName>
    </submittedName>
</protein>
<keyword evidence="3" id="KW-0645">Protease</keyword>
<keyword evidence="7" id="KW-1133">Transmembrane helix</keyword>
<evidence type="ECO:0000256" key="5">
    <source>
        <dbReference type="ARBA" id="ARBA00022833"/>
    </source>
</evidence>
<evidence type="ECO:0000256" key="7">
    <source>
        <dbReference type="SAM" id="Phobius"/>
    </source>
</evidence>
<organism evidence="8 9">
    <name type="scientific">Agathobaculum faecis</name>
    <dbReference type="NCBI Taxonomy" id="2763013"/>
    <lineage>
        <taxon>Bacteria</taxon>
        <taxon>Bacillati</taxon>
        <taxon>Bacillota</taxon>
        <taxon>Clostridia</taxon>
        <taxon>Eubacteriales</taxon>
        <taxon>Butyricicoccaceae</taxon>
        <taxon>Agathobaculum</taxon>
    </lineage>
</organism>
<gene>
    <name evidence="8" type="ORF">H8S45_07745</name>
</gene>
<dbReference type="AlphaFoldDB" id="A0A923LWF2"/>
<dbReference type="PANTHER" id="PTHR39188">
    <property type="entry name" value="MEMBRANE-ASSOCIATED ZINC METALLOPROTEASE M50B"/>
    <property type="match status" value="1"/>
</dbReference>
<keyword evidence="6" id="KW-0482">Metalloprotease</keyword>
<keyword evidence="4" id="KW-0378">Hydrolase</keyword>
<name>A0A923LWF2_9FIRM</name>
<evidence type="ECO:0000256" key="2">
    <source>
        <dbReference type="ARBA" id="ARBA00007931"/>
    </source>
</evidence>
<feature type="transmembrane region" description="Helical" evidence="7">
    <location>
        <begin position="75"/>
        <end position="91"/>
    </location>
</feature>
<evidence type="ECO:0000313" key="8">
    <source>
        <dbReference type="EMBL" id="MBC5725350.1"/>
    </source>
</evidence>
<evidence type="ECO:0000313" key="9">
    <source>
        <dbReference type="Proteomes" id="UP000606499"/>
    </source>
</evidence>
<comment type="similarity">
    <text evidence="2">Belongs to the peptidase M50B family.</text>
</comment>
<keyword evidence="7" id="KW-0472">Membrane</keyword>
<dbReference type="PANTHER" id="PTHR39188:SF3">
    <property type="entry name" value="STAGE IV SPORULATION PROTEIN FB"/>
    <property type="match status" value="1"/>
</dbReference>
<evidence type="ECO:0000256" key="4">
    <source>
        <dbReference type="ARBA" id="ARBA00022801"/>
    </source>
</evidence>
<keyword evidence="9" id="KW-1185">Reference proteome</keyword>
<feature type="transmembrane region" description="Helical" evidence="7">
    <location>
        <begin position="42"/>
        <end position="63"/>
    </location>
</feature>
<evidence type="ECO:0000256" key="6">
    <source>
        <dbReference type="ARBA" id="ARBA00023049"/>
    </source>
</evidence>
<dbReference type="GO" id="GO:0008237">
    <property type="term" value="F:metallopeptidase activity"/>
    <property type="evidence" value="ECO:0007669"/>
    <property type="project" value="UniProtKB-KW"/>
</dbReference>